<evidence type="ECO:0000313" key="11">
    <source>
        <dbReference type="EMBL" id="TQE98766.1"/>
    </source>
</evidence>
<dbReference type="GO" id="GO:0005840">
    <property type="term" value="C:ribosome"/>
    <property type="evidence" value="ECO:0007669"/>
    <property type="project" value="UniProtKB-KW"/>
</dbReference>
<evidence type="ECO:0000256" key="2">
    <source>
        <dbReference type="ARBA" id="ARBA00022730"/>
    </source>
</evidence>
<dbReference type="InterPro" id="IPR005825">
    <property type="entry name" value="Ribosomal_uL24_CS"/>
</dbReference>
<name>A0A540VQ31_9GAMM</name>
<dbReference type="GO" id="GO:0019843">
    <property type="term" value="F:rRNA binding"/>
    <property type="evidence" value="ECO:0007669"/>
    <property type="project" value="UniProtKB-UniRule"/>
</dbReference>
<evidence type="ECO:0000256" key="7">
    <source>
        <dbReference type="ARBA" id="ARBA00058688"/>
    </source>
</evidence>
<keyword evidence="4 8" id="KW-0689">Ribosomal protein</keyword>
<dbReference type="InterPro" id="IPR041988">
    <property type="entry name" value="Ribosomal_uL24_KOW"/>
</dbReference>
<dbReference type="NCBIfam" id="TIGR01079">
    <property type="entry name" value="rplX_bact"/>
    <property type="match status" value="1"/>
</dbReference>
<accession>A0A540VQ31</accession>
<evidence type="ECO:0000256" key="3">
    <source>
        <dbReference type="ARBA" id="ARBA00022884"/>
    </source>
</evidence>
<evidence type="ECO:0000256" key="8">
    <source>
        <dbReference type="HAMAP-Rule" id="MF_01326"/>
    </source>
</evidence>
<evidence type="ECO:0000256" key="9">
    <source>
        <dbReference type="RuleBase" id="RU003477"/>
    </source>
</evidence>
<dbReference type="InterPro" id="IPR005824">
    <property type="entry name" value="KOW"/>
</dbReference>
<organism evidence="11 12">
    <name type="scientific">Spiribacter salinus</name>
    <dbReference type="NCBI Taxonomy" id="1335746"/>
    <lineage>
        <taxon>Bacteria</taxon>
        <taxon>Pseudomonadati</taxon>
        <taxon>Pseudomonadota</taxon>
        <taxon>Gammaproteobacteria</taxon>
        <taxon>Chromatiales</taxon>
        <taxon>Ectothiorhodospiraceae</taxon>
        <taxon>Spiribacter</taxon>
    </lineage>
</organism>
<protein>
    <recommendedName>
        <fullName evidence="6 8">Large ribosomal subunit protein uL24</fullName>
    </recommendedName>
</protein>
<dbReference type="GO" id="GO:1990904">
    <property type="term" value="C:ribonucleoprotein complex"/>
    <property type="evidence" value="ECO:0007669"/>
    <property type="project" value="UniProtKB-KW"/>
</dbReference>
<dbReference type="SUPFAM" id="SSF50104">
    <property type="entry name" value="Translation proteins SH3-like domain"/>
    <property type="match status" value="1"/>
</dbReference>
<dbReference type="InterPro" id="IPR014722">
    <property type="entry name" value="Rib_uL2_dom2"/>
</dbReference>
<dbReference type="PROSITE" id="PS01108">
    <property type="entry name" value="RIBOSOMAL_L24"/>
    <property type="match status" value="1"/>
</dbReference>
<dbReference type="InterPro" id="IPR057264">
    <property type="entry name" value="Ribosomal_uL24_C"/>
</dbReference>
<evidence type="ECO:0000256" key="1">
    <source>
        <dbReference type="ARBA" id="ARBA00010618"/>
    </source>
</evidence>
<evidence type="ECO:0000313" key="12">
    <source>
        <dbReference type="Proteomes" id="UP000315400"/>
    </source>
</evidence>
<evidence type="ECO:0000259" key="10">
    <source>
        <dbReference type="SMART" id="SM00739"/>
    </source>
</evidence>
<dbReference type="PANTHER" id="PTHR12903">
    <property type="entry name" value="MITOCHONDRIAL RIBOSOMAL PROTEIN L24"/>
    <property type="match status" value="1"/>
</dbReference>
<evidence type="ECO:0000256" key="5">
    <source>
        <dbReference type="ARBA" id="ARBA00023274"/>
    </source>
</evidence>
<dbReference type="EMBL" id="VIFK01000139">
    <property type="protein sequence ID" value="TQE98766.1"/>
    <property type="molecule type" value="Genomic_DNA"/>
</dbReference>
<comment type="function">
    <text evidence="8">One of two assembly initiator proteins, it binds directly to the 5'-end of the 23S rRNA, where it nucleates assembly of the 50S subunit.</text>
</comment>
<keyword evidence="5 8" id="KW-0687">Ribonucleoprotein</keyword>
<evidence type="ECO:0000256" key="6">
    <source>
        <dbReference type="ARBA" id="ARBA00035206"/>
    </source>
</evidence>
<keyword evidence="2 8" id="KW-0699">rRNA-binding</keyword>
<comment type="similarity">
    <text evidence="1 8 9">Belongs to the universal ribosomal protein uL24 family.</text>
</comment>
<dbReference type="InterPro" id="IPR008991">
    <property type="entry name" value="Translation_prot_SH3-like_sf"/>
</dbReference>
<dbReference type="Pfam" id="PF00467">
    <property type="entry name" value="KOW"/>
    <property type="match status" value="1"/>
</dbReference>
<proteinExistence type="inferred from homology"/>
<dbReference type="SMART" id="SM00739">
    <property type="entry name" value="KOW"/>
    <property type="match status" value="1"/>
</dbReference>
<sequence length="105" mass="11882">MERIRKGDEVIVIAGRSKGQRGHVLKVLKDARLLVENVNMIKRHQKPDPQAQKPGGIIEREAPIEASNVMLYNPATDQGDRVGYKFLEDGRKVRFFRSTGEVVDI</sequence>
<dbReference type="Proteomes" id="UP000315400">
    <property type="component" value="Unassembled WGS sequence"/>
</dbReference>
<reference evidence="11 12" key="1">
    <citation type="submission" date="2019-06" db="EMBL/GenBank/DDBJ databases">
        <title>Metagenome assembled Genome of Spiribacter salinus SL48-SHIP from the microbial mat of Salt Lake 48 (Novosibirsk region, Russia).</title>
        <authorList>
            <person name="Shipova A."/>
            <person name="Rozanov A.S."/>
            <person name="Bryanskaya A.V."/>
            <person name="Peltek S.E."/>
        </authorList>
    </citation>
    <scope>NUCLEOTIDE SEQUENCE [LARGE SCALE GENOMIC DNA]</scope>
    <source>
        <strain evidence="11">SL48-SHIP-2</strain>
    </source>
</reference>
<comment type="function">
    <text evidence="7 8">One of the proteins that surrounds the polypeptide exit tunnel on the outside of the subunit.</text>
</comment>
<comment type="subunit">
    <text evidence="8">Part of the 50S ribosomal subunit.</text>
</comment>
<dbReference type="Gene3D" id="2.30.30.30">
    <property type="match status" value="1"/>
</dbReference>
<evidence type="ECO:0000256" key="4">
    <source>
        <dbReference type="ARBA" id="ARBA00022980"/>
    </source>
</evidence>
<dbReference type="FunFam" id="2.30.30.30:FF:000004">
    <property type="entry name" value="50S ribosomal protein L24"/>
    <property type="match status" value="1"/>
</dbReference>
<feature type="domain" description="KOW" evidence="10">
    <location>
        <begin position="3"/>
        <end position="30"/>
    </location>
</feature>
<dbReference type="Pfam" id="PF17136">
    <property type="entry name" value="ribosomal_L24"/>
    <property type="match status" value="1"/>
</dbReference>
<dbReference type="GO" id="GO:0003735">
    <property type="term" value="F:structural constituent of ribosome"/>
    <property type="evidence" value="ECO:0007669"/>
    <property type="project" value="InterPro"/>
</dbReference>
<dbReference type="CDD" id="cd06089">
    <property type="entry name" value="KOW_RPL26"/>
    <property type="match status" value="1"/>
</dbReference>
<keyword evidence="3 8" id="KW-0694">RNA-binding</keyword>
<dbReference type="GO" id="GO:0006412">
    <property type="term" value="P:translation"/>
    <property type="evidence" value="ECO:0007669"/>
    <property type="project" value="UniProtKB-UniRule"/>
</dbReference>
<gene>
    <name evidence="8 11" type="primary">rplX</name>
    <name evidence="11" type="ORF">FKY71_12145</name>
</gene>
<dbReference type="AlphaFoldDB" id="A0A540VQ31"/>
<dbReference type="InterPro" id="IPR003256">
    <property type="entry name" value="Ribosomal_uL24"/>
</dbReference>
<comment type="caution">
    <text evidence="11">The sequence shown here is derived from an EMBL/GenBank/DDBJ whole genome shotgun (WGS) entry which is preliminary data.</text>
</comment>
<dbReference type="HAMAP" id="MF_01326_B">
    <property type="entry name" value="Ribosomal_uL24_B"/>
    <property type="match status" value="1"/>
</dbReference>